<proteinExistence type="predicted"/>
<organism evidence="2 3">
    <name type="scientific">Fusarium napiforme</name>
    <dbReference type="NCBI Taxonomy" id="42672"/>
    <lineage>
        <taxon>Eukaryota</taxon>
        <taxon>Fungi</taxon>
        <taxon>Dikarya</taxon>
        <taxon>Ascomycota</taxon>
        <taxon>Pezizomycotina</taxon>
        <taxon>Sordariomycetes</taxon>
        <taxon>Hypocreomycetidae</taxon>
        <taxon>Hypocreales</taxon>
        <taxon>Nectriaceae</taxon>
        <taxon>Fusarium</taxon>
        <taxon>Fusarium fujikuroi species complex</taxon>
    </lineage>
</organism>
<gene>
    <name evidence="2" type="ORF">FNAPI_111</name>
</gene>
<feature type="region of interest" description="Disordered" evidence="1">
    <location>
        <begin position="332"/>
        <end position="367"/>
    </location>
</feature>
<protein>
    <submittedName>
        <fullName evidence="2">Uncharacterized protein</fullName>
    </submittedName>
</protein>
<feature type="compositionally biased region" description="Basic and acidic residues" evidence="1">
    <location>
        <begin position="351"/>
        <end position="366"/>
    </location>
</feature>
<dbReference type="AlphaFoldDB" id="A0A8H5NJ79"/>
<sequence length="497" mass="56017">MAIDFSYSFWPTLEVIWDVSPHFSLESRYLYPTRKQPSFIRENQEQIGHLRGERYRVHHFLSRKSSGEEEKTDLLSSHVPKRTKEKLILSPKVTKEYVEVGLIVGDVPEKHLSDGTKARRDSRVYPFRVSDDSAAIEETITGDYHDLLKDSKSKKQGNEVCITRDADAILDDKDLTTDVETHYRDQDISGDVGIPISDRVAAIPNRGHSAHQYPARKMTLEFAVATDNARVLPECKSMSKPYAKASVCMDLLLPIRLVSRSFHTTIDDIFPCAGNVVSIEDSGGYGVDERWTSRILFDPKRDIMRISNNWVPRLKRHGEVGAPSRSPVRHLMLAPLHSPPGSAPRNSGRHPNPDDLPRGRVLRRDEEDGISLPRRMMYSDCTCAAYNVTALHWAVSTSYGNTVGILTDTSSLQIAQYEVVTINSHHRTAEQARIIHNFNDPEGKSHIFIANTRIFNSSVNLDTSRVSVRAETRPTMKIPMATPTVPTSHTTLPTERS</sequence>
<evidence type="ECO:0000256" key="1">
    <source>
        <dbReference type="SAM" id="MobiDB-lite"/>
    </source>
</evidence>
<evidence type="ECO:0000313" key="3">
    <source>
        <dbReference type="Proteomes" id="UP000574317"/>
    </source>
</evidence>
<reference evidence="2 3" key="1">
    <citation type="submission" date="2020-05" db="EMBL/GenBank/DDBJ databases">
        <title>Identification and distribution of gene clusters putatively required for synthesis of sphingolipid metabolism inhibitors in phylogenetically diverse species of the filamentous fungus Fusarium.</title>
        <authorList>
            <person name="Kim H.-S."/>
            <person name="Busman M."/>
            <person name="Brown D.W."/>
            <person name="Divon H."/>
            <person name="Uhlig S."/>
            <person name="Proctor R.H."/>
        </authorList>
    </citation>
    <scope>NUCLEOTIDE SEQUENCE [LARGE SCALE GENOMIC DNA]</scope>
    <source>
        <strain evidence="2 3">NRRL 25196</strain>
    </source>
</reference>
<dbReference type="EMBL" id="JAAOAO010000004">
    <property type="protein sequence ID" value="KAF5568566.1"/>
    <property type="molecule type" value="Genomic_DNA"/>
</dbReference>
<dbReference type="Proteomes" id="UP000574317">
    <property type="component" value="Unassembled WGS sequence"/>
</dbReference>
<evidence type="ECO:0000313" key="2">
    <source>
        <dbReference type="EMBL" id="KAF5568566.1"/>
    </source>
</evidence>
<accession>A0A8H5NJ79</accession>
<name>A0A8H5NJ79_9HYPO</name>
<keyword evidence="3" id="KW-1185">Reference proteome</keyword>
<comment type="caution">
    <text evidence="2">The sequence shown here is derived from an EMBL/GenBank/DDBJ whole genome shotgun (WGS) entry which is preliminary data.</text>
</comment>